<feature type="coiled-coil region" evidence="4">
    <location>
        <begin position="24"/>
        <end position="51"/>
    </location>
</feature>
<evidence type="ECO:0000256" key="2">
    <source>
        <dbReference type="ARBA" id="ARBA00022771"/>
    </source>
</evidence>
<dbReference type="SUPFAM" id="SSF57903">
    <property type="entry name" value="FYVE/PHD zinc finger"/>
    <property type="match status" value="1"/>
</dbReference>
<dbReference type="GO" id="GO:0140002">
    <property type="term" value="F:histone H3K4me3 reader activity"/>
    <property type="evidence" value="ECO:0007669"/>
    <property type="project" value="EnsemblFungi"/>
</dbReference>
<dbReference type="GO" id="GO:0008270">
    <property type="term" value="F:zinc ion binding"/>
    <property type="evidence" value="ECO:0007669"/>
    <property type="project" value="UniProtKB-KW"/>
</dbReference>
<dbReference type="GO" id="GO:0061188">
    <property type="term" value="P:negative regulation of rDNA heterochromatin formation"/>
    <property type="evidence" value="ECO:0007669"/>
    <property type="project" value="EnsemblFungi"/>
</dbReference>
<dbReference type="OrthoDB" id="418595at2759"/>
<feature type="compositionally biased region" description="Basic and acidic residues" evidence="5">
    <location>
        <begin position="120"/>
        <end position="141"/>
    </location>
</feature>
<organism evidence="7 8">
    <name type="scientific">Naumovozyma dairenensis (strain ATCC 10597 / BCRC 20456 / CBS 421 / NBRC 0211 / NRRL Y-12639)</name>
    <name type="common">Saccharomyces dairenensis</name>
    <dbReference type="NCBI Taxonomy" id="1071378"/>
    <lineage>
        <taxon>Eukaryota</taxon>
        <taxon>Fungi</taxon>
        <taxon>Dikarya</taxon>
        <taxon>Ascomycota</taxon>
        <taxon>Saccharomycotina</taxon>
        <taxon>Saccharomycetes</taxon>
        <taxon>Saccharomycetales</taxon>
        <taxon>Saccharomycetaceae</taxon>
        <taxon>Naumovozyma</taxon>
    </lineage>
</organism>
<dbReference type="PANTHER" id="PTHR47793:SF1">
    <property type="entry name" value="HISTONE DEACETYLASE COMPLEX SUBUNIT CTI6"/>
    <property type="match status" value="1"/>
</dbReference>
<sequence>MSVVTKEFQTQPGNEDPKQLAVAAAVAEEEVKEEEEDIADVDVEAEEEEEEITRCICGKIDLPDGDSGLYIQCEQCSVWQHGYCVGILENDNVPDKYWCELCKPELHQIAPSGKSSIYKGSKEIEPKEQEEVQEDTRKIDDDAYDNLVAEGENDDEHNKKLQRNNNDHVDALHTDDQKEDVDDDMIPDKPDHEPTPETTKQIRDNRKRATTMEREEKQYQLMLQKAIDASKLVGNPEDDNATKESKNEHDEMKDEEEKLNGEEKDNIKNNETTNFKNDSNSSSFTNSTKKSISPPASLTSEETDVKEEIMKKPAPRRSTRVTKPRINKSRSNTSVNSNTSTTKRNAARKLKDNNSNNTYNDNDIALSKSVKPRIPPKRTTMNEMRRRSAAILEYISRTQWELSGEQASRDQIARFVDNDKFIKEKIDSIYDKHNDLLKSMDELAKQVIHWEEKYC</sequence>
<dbReference type="RefSeq" id="XP_003671942.1">
    <property type="nucleotide sequence ID" value="XM_003671894.1"/>
</dbReference>
<dbReference type="EMBL" id="HE580275">
    <property type="protein sequence ID" value="CCD26699.1"/>
    <property type="molecule type" value="Genomic_DNA"/>
</dbReference>
<keyword evidence="3" id="KW-0862">Zinc</keyword>
<dbReference type="OMA" id="PEKYWCE"/>
<dbReference type="InterPro" id="IPR011011">
    <property type="entry name" value="Znf_FYVE_PHD"/>
</dbReference>
<dbReference type="GO" id="GO:0033698">
    <property type="term" value="C:Rpd3L complex"/>
    <property type="evidence" value="ECO:0007669"/>
    <property type="project" value="EnsemblFungi"/>
</dbReference>
<dbReference type="STRING" id="1071378.G0WFY8"/>
<dbReference type="AlphaFoldDB" id="G0WFY8"/>
<feature type="compositionally biased region" description="Basic and acidic residues" evidence="5">
    <location>
        <begin position="186"/>
        <end position="204"/>
    </location>
</feature>
<evidence type="ECO:0000256" key="3">
    <source>
        <dbReference type="ARBA" id="ARBA00022833"/>
    </source>
</evidence>
<dbReference type="InterPro" id="IPR013083">
    <property type="entry name" value="Znf_RING/FYVE/PHD"/>
</dbReference>
<feature type="region of interest" description="Disordered" evidence="5">
    <location>
        <begin position="112"/>
        <end position="376"/>
    </location>
</feature>
<feature type="compositionally biased region" description="Low complexity" evidence="5">
    <location>
        <begin position="272"/>
        <end position="291"/>
    </location>
</feature>
<evidence type="ECO:0000313" key="8">
    <source>
        <dbReference type="Proteomes" id="UP000000689"/>
    </source>
</evidence>
<evidence type="ECO:0000259" key="6">
    <source>
        <dbReference type="SMART" id="SM00249"/>
    </source>
</evidence>
<dbReference type="GO" id="GO:0045893">
    <property type="term" value="P:positive regulation of DNA-templated transcription"/>
    <property type="evidence" value="ECO:0007669"/>
    <property type="project" value="EnsemblFungi"/>
</dbReference>
<evidence type="ECO:0000313" key="7">
    <source>
        <dbReference type="EMBL" id="CCD26699.1"/>
    </source>
</evidence>
<dbReference type="KEGG" id="ndi:NDAI_0I01300"/>
<dbReference type="InterPro" id="IPR019786">
    <property type="entry name" value="Zinc_finger_PHD-type_CS"/>
</dbReference>
<proteinExistence type="predicted"/>
<keyword evidence="8" id="KW-1185">Reference proteome</keyword>
<dbReference type="InterPro" id="IPR001965">
    <property type="entry name" value="Znf_PHD"/>
</dbReference>
<dbReference type="GO" id="GO:0061186">
    <property type="term" value="P:negative regulation of silent mating-type cassette heterochromatin formation"/>
    <property type="evidence" value="ECO:0007669"/>
    <property type="project" value="EnsemblFungi"/>
</dbReference>
<feature type="domain" description="Zinc finger PHD-type" evidence="6">
    <location>
        <begin position="54"/>
        <end position="103"/>
    </location>
</feature>
<feature type="compositionally biased region" description="Low complexity" evidence="5">
    <location>
        <begin position="329"/>
        <end position="344"/>
    </location>
</feature>
<gene>
    <name evidence="7" type="primary">NDAI0I01300</name>
    <name evidence="7" type="ordered locus">NDAI_0I01300</name>
</gene>
<dbReference type="GO" id="GO:0030174">
    <property type="term" value="P:regulation of DNA-templated DNA replication initiation"/>
    <property type="evidence" value="ECO:0007669"/>
    <property type="project" value="EnsemblFungi"/>
</dbReference>
<dbReference type="Proteomes" id="UP000000689">
    <property type="component" value="Chromosome 9"/>
</dbReference>
<dbReference type="eggNOG" id="KOG1844">
    <property type="taxonomic scope" value="Eukaryota"/>
</dbReference>
<dbReference type="PROSITE" id="PS01359">
    <property type="entry name" value="ZF_PHD_1"/>
    <property type="match status" value="1"/>
</dbReference>
<reference evidence="7 8" key="1">
    <citation type="journal article" date="2011" name="Proc. Natl. Acad. Sci. U.S.A.">
        <title>Evolutionary erosion of yeast sex chromosomes by mating-type switching accidents.</title>
        <authorList>
            <person name="Gordon J.L."/>
            <person name="Armisen D."/>
            <person name="Proux-Wera E."/>
            <person name="Oheigeartaigh S.S."/>
            <person name="Byrne K.P."/>
            <person name="Wolfe K.H."/>
        </authorList>
    </citation>
    <scope>NUCLEOTIDE SEQUENCE [LARGE SCALE GENOMIC DNA]</scope>
    <source>
        <strain evidence="8">ATCC 10597 / BCRC 20456 / CBS 421 / NBRC 0211 / NRRL Y-12639</strain>
    </source>
</reference>
<dbReference type="SMART" id="SM00249">
    <property type="entry name" value="PHD"/>
    <property type="match status" value="1"/>
</dbReference>
<dbReference type="InterPro" id="IPR053051">
    <property type="entry name" value="HDAC_complex_subunit"/>
</dbReference>
<dbReference type="GO" id="GO:0070210">
    <property type="term" value="C:Rpd3L-Expanded complex"/>
    <property type="evidence" value="ECO:0007669"/>
    <property type="project" value="TreeGrafter"/>
</dbReference>
<dbReference type="CDD" id="cd15550">
    <property type="entry name" value="PHD_MLL5"/>
    <property type="match status" value="1"/>
</dbReference>
<feature type="compositionally biased region" description="Basic residues" evidence="5">
    <location>
        <begin position="313"/>
        <end position="328"/>
    </location>
</feature>
<protein>
    <recommendedName>
        <fullName evidence="6">Zinc finger PHD-type domain-containing protein</fullName>
    </recommendedName>
</protein>
<dbReference type="Gene3D" id="3.30.40.10">
    <property type="entry name" value="Zinc/RING finger domain, C3HC4 (zinc finger)"/>
    <property type="match status" value="1"/>
</dbReference>
<keyword evidence="2" id="KW-0863">Zinc-finger</keyword>
<dbReference type="PANTHER" id="PTHR47793">
    <property type="entry name" value="HISTONE DEACETYLASE COMPLEX SUBUNIT CTI6"/>
    <property type="match status" value="1"/>
</dbReference>
<evidence type="ECO:0000256" key="4">
    <source>
        <dbReference type="SAM" id="Coils"/>
    </source>
</evidence>
<name>G0WFY8_NAUDC</name>
<feature type="compositionally biased region" description="Low complexity" evidence="5">
    <location>
        <begin position="353"/>
        <end position="363"/>
    </location>
</feature>
<keyword evidence="4" id="KW-0175">Coiled coil</keyword>
<feature type="compositionally biased region" description="Basic and acidic residues" evidence="5">
    <location>
        <begin position="165"/>
        <end position="176"/>
    </location>
</feature>
<feature type="compositionally biased region" description="Basic and acidic residues" evidence="5">
    <location>
        <begin position="240"/>
        <end position="268"/>
    </location>
</feature>
<evidence type="ECO:0000256" key="5">
    <source>
        <dbReference type="SAM" id="MobiDB-lite"/>
    </source>
</evidence>
<evidence type="ECO:0000256" key="1">
    <source>
        <dbReference type="ARBA" id="ARBA00022723"/>
    </source>
</evidence>
<accession>G0WFY8</accession>
<keyword evidence="1" id="KW-0479">Metal-binding</keyword>
<dbReference type="Pfam" id="PF20826">
    <property type="entry name" value="PHD_5"/>
    <property type="match status" value="1"/>
</dbReference>
<dbReference type="GeneID" id="11493553"/>
<dbReference type="HOGENOM" id="CLU_020879_1_0_1"/>